<accession>A0A1G2U7T2</accession>
<dbReference type="GO" id="GO:0007155">
    <property type="term" value="P:cell adhesion"/>
    <property type="evidence" value="ECO:0007669"/>
    <property type="project" value="InterPro"/>
</dbReference>
<evidence type="ECO:0000313" key="4">
    <source>
        <dbReference type="EMBL" id="OHB05533.1"/>
    </source>
</evidence>
<dbReference type="Gene3D" id="4.10.1080.10">
    <property type="entry name" value="TSP type-3 repeat"/>
    <property type="match status" value="1"/>
</dbReference>
<dbReference type="InterPro" id="IPR011048">
    <property type="entry name" value="Haem_d1_sf"/>
</dbReference>
<keyword evidence="3" id="KW-0472">Membrane</keyword>
<dbReference type="PANTHER" id="PTHR10199:SF100">
    <property type="entry name" value="THROMBOSPONDIN, ISOFORM A"/>
    <property type="match status" value="1"/>
</dbReference>
<name>A0A1G2U7T2_9BACT</name>
<feature type="transmembrane region" description="Helical" evidence="3">
    <location>
        <begin position="12"/>
        <end position="34"/>
    </location>
</feature>
<sequence>MISRKINTKKLLITFFIAAAMMVISAFLVSPLIVKAQAIDNFYWLVRGSAFTPNTIFQIDKSTNTVISTAGAGGRSFSAMVDNESLWMSDFDSGTVLRFRKSANIGSDPGRLVASIPVGSQPSGIAVDNDSVWVAVATFPTTIKRISKATNSVVATITAPGVNSFKALAVDSESVWLSDFHSGGIGFISKIRKSDNTILSTTNVGVRPLDIIADTDSVWFISNSNDGGSIDPRVTRLDKATNSIVASIPLFNFGHYVGSIAFDDEGFIWVGLGTPFACPCVGSTVLKIDKRTNAIVAVINIPSEGSAIVSIDNESVWTTGTAAFTSPLAIVTTRINRSTNQIAATLTMPVSHGGFQMVTHGDVTGLQYDFYFSPDADQDGIPRETDNCPLVANPDQLDTDGDGRGNVCDSDDDNDGLKDFEEIPIGTNQLVVDTNNNGTPDGAEDFDSDGITNIIDRNKTTFAFLGNVFSNDFDDRPVIGTTFGTIITRGGWNVSVVDVLAPTGVNASISGVGSIARLVVCDPEVEVQLNFDGESVEITCGSTKVRAVSALPTIELRNPKTGTAGKAVRVKLTTGQTVTLGSPITASAANTAPIVVEVLDETETVIGSGSLDPGQTIDIEPNGSGGSVVISNPGTSTVTFTMDGTTLTLAPGQSSTDQCPGVSGNIQNTGCPVADLTTVTLHIVDQYGYGICPDGKTSCQRPSAFIPVRVYDRNDSNFQSQWGSKNPDGSLYPQIWSSSIGRIGQCNTNASGSCVAGETTVGDYLVIALVDCQEFVCGFAGLPKSPQDFKDTNGDHVGDLATKDLSAMLIFDQNGQIKFVPASKKTIFGSMLEIVHPESMNWITTNASYPFMFTSDSDWTTDVCLTVPTGYQITGDSCQQTFVSGETKTVLFQVVETGSPKPDVKVKLKASRNGKTQSLDFTIPGDHNGPAKANPEVKKLLDELRKNQGGNSSQAIKSNNPEKSHSLSAGESLWSLVRSILGNLHNDYLKAAAKKLAEHNRINVPEWGVNNDTQDAKKLLVGSLIDLTPLAD</sequence>
<dbReference type="Pfam" id="PF02412">
    <property type="entry name" value="TSP_3"/>
    <property type="match status" value="2"/>
</dbReference>
<dbReference type="SUPFAM" id="SSF103647">
    <property type="entry name" value="TSP type-3 repeat"/>
    <property type="match status" value="1"/>
</dbReference>
<keyword evidence="2" id="KW-0106">Calcium</keyword>
<dbReference type="Gene3D" id="2.130.10.10">
    <property type="entry name" value="YVTN repeat-like/Quinoprotein amine dehydrogenase"/>
    <property type="match status" value="1"/>
</dbReference>
<gene>
    <name evidence="4" type="ORF">A3B16_02400</name>
</gene>
<dbReference type="GO" id="GO:0005509">
    <property type="term" value="F:calcium ion binding"/>
    <property type="evidence" value="ECO:0007669"/>
    <property type="project" value="InterPro"/>
</dbReference>
<dbReference type="InterPro" id="IPR015943">
    <property type="entry name" value="WD40/YVTN_repeat-like_dom_sf"/>
</dbReference>
<dbReference type="InterPro" id="IPR028974">
    <property type="entry name" value="TSP_type-3_rpt"/>
</dbReference>
<keyword evidence="3" id="KW-0812">Transmembrane</keyword>
<evidence type="ECO:0000256" key="2">
    <source>
        <dbReference type="ARBA" id="ARBA00022837"/>
    </source>
</evidence>
<dbReference type="Proteomes" id="UP000177722">
    <property type="component" value="Unassembled WGS sequence"/>
</dbReference>
<evidence type="ECO:0000256" key="3">
    <source>
        <dbReference type="SAM" id="Phobius"/>
    </source>
</evidence>
<dbReference type="AlphaFoldDB" id="A0A1G2U7T2"/>
<dbReference type="PANTHER" id="PTHR10199">
    <property type="entry name" value="THROMBOSPONDIN"/>
    <property type="match status" value="1"/>
</dbReference>
<reference evidence="4 5" key="1">
    <citation type="journal article" date="2016" name="Nat. Commun.">
        <title>Thousands of microbial genomes shed light on interconnected biogeochemical processes in an aquifer system.</title>
        <authorList>
            <person name="Anantharaman K."/>
            <person name="Brown C.T."/>
            <person name="Hug L.A."/>
            <person name="Sharon I."/>
            <person name="Castelle C.J."/>
            <person name="Probst A.J."/>
            <person name="Thomas B.C."/>
            <person name="Singh A."/>
            <person name="Wilkins M.J."/>
            <person name="Karaoz U."/>
            <person name="Brodie E.L."/>
            <person name="Williams K.H."/>
            <person name="Hubbard S.S."/>
            <person name="Banfield J.F."/>
        </authorList>
    </citation>
    <scope>NUCLEOTIDE SEQUENCE [LARGE SCALE GENOMIC DNA]</scope>
</reference>
<keyword evidence="3" id="KW-1133">Transmembrane helix</keyword>
<keyword evidence="1" id="KW-0732">Signal</keyword>
<evidence type="ECO:0000256" key="1">
    <source>
        <dbReference type="ARBA" id="ARBA00022729"/>
    </source>
</evidence>
<evidence type="ECO:0000313" key="5">
    <source>
        <dbReference type="Proteomes" id="UP000177722"/>
    </source>
</evidence>
<organism evidence="4 5">
    <name type="scientific">Candidatus Zambryskibacteria bacterium RIFCSPLOWO2_01_FULL_45_43</name>
    <dbReference type="NCBI Taxonomy" id="1802762"/>
    <lineage>
        <taxon>Bacteria</taxon>
        <taxon>Candidatus Zambryskiibacteriota</taxon>
    </lineage>
</organism>
<dbReference type="InterPro" id="IPR003367">
    <property type="entry name" value="Thrombospondin_3-like_rpt"/>
</dbReference>
<protein>
    <submittedName>
        <fullName evidence="4">Uncharacterized protein</fullName>
    </submittedName>
</protein>
<dbReference type="EMBL" id="MHWF01000019">
    <property type="protein sequence ID" value="OHB05533.1"/>
    <property type="molecule type" value="Genomic_DNA"/>
</dbReference>
<proteinExistence type="predicted"/>
<comment type="caution">
    <text evidence="4">The sequence shown here is derived from an EMBL/GenBank/DDBJ whole genome shotgun (WGS) entry which is preliminary data.</text>
</comment>
<dbReference type="SUPFAM" id="SSF51004">
    <property type="entry name" value="C-terminal (heme d1) domain of cytochrome cd1-nitrite reductase"/>
    <property type="match status" value="1"/>
</dbReference>